<protein>
    <recommendedName>
        <fullName evidence="5">DNA/RNA-binding protein Alba-like domain-containing protein</fullName>
    </recommendedName>
</protein>
<dbReference type="EMBL" id="JADGJD010001964">
    <property type="protein sequence ID" value="KAJ3036185.1"/>
    <property type="molecule type" value="Genomic_DNA"/>
</dbReference>
<reference evidence="6" key="1">
    <citation type="submission" date="2020-05" db="EMBL/GenBank/DDBJ databases">
        <title>Phylogenomic resolution of chytrid fungi.</title>
        <authorList>
            <person name="Stajich J.E."/>
            <person name="Amses K."/>
            <person name="Simmons R."/>
            <person name="Seto K."/>
            <person name="Myers J."/>
            <person name="Bonds A."/>
            <person name="Quandt C.A."/>
            <person name="Barry K."/>
            <person name="Liu P."/>
            <person name="Grigoriev I."/>
            <person name="Longcore J.E."/>
            <person name="James T.Y."/>
        </authorList>
    </citation>
    <scope>NUCLEOTIDE SEQUENCE</scope>
    <source>
        <strain evidence="6">JEL0318</strain>
    </source>
</reference>
<evidence type="ECO:0000313" key="6">
    <source>
        <dbReference type="EMBL" id="KAJ3036185.1"/>
    </source>
</evidence>
<evidence type="ECO:0000259" key="5">
    <source>
        <dbReference type="Pfam" id="PF01918"/>
    </source>
</evidence>
<dbReference type="InterPro" id="IPR002775">
    <property type="entry name" value="DNA/RNA-bd_Alba-like"/>
</dbReference>
<dbReference type="GO" id="GO:0003723">
    <property type="term" value="F:RNA binding"/>
    <property type="evidence" value="ECO:0007669"/>
    <property type="project" value="TreeGrafter"/>
</dbReference>
<feature type="domain" description="DNA/RNA-binding protein Alba-like" evidence="5">
    <location>
        <begin position="20"/>
        <end position="73"/>
    </location>
</feature>
<evidence type="ECO:0000313" key="7">
    <source>
        <dbReference type="Proteomes" id="UP001212841"/>
    </source>
</evidence>
<dbReference type="InterPro" id="IPR036882">
    <property type="entry name" value="Alba-like_dom_sf"/>
</dbReference>
<evidence type="ECO:0000256" key="3">
    <source>
        <dbReference type="ARBA" id="ARBA00023242"/>
    </source>
</evidence>
<keyword evidence="7" id="KW-1185">Reference proteome</keyword>
<name>A0AAD5S3Q5_9FUNG</name>
<dbReference type="AlphaFoldDB" id="A0AAD5S3Q5"/>
<dbReference type="InterPro" id="IPR051958">
    <property type="entry name" value="Alba-like_NAB"/>
</dbReference>
<gene>
    <name evidence="6" type="ORF">HK097_003895</name>
</gene>
<feature type="compositionally biased region" description="Basic and acidic residues" evidence="4">
    <location>
        <begin position="1"/>
        <end position="10"/>
    </location>
</feature>
<proteinExistence type="inferred from homology"/>
<evidence type="ECO:0000256" key="2">
    <source>
        <dbReference type="ARBA" id="ARBA00008018"/>
    </source>
</evidence>
<dbReference type="SUPFAM" id="SSF82704">
    <property type="entry name" value="AlbA-like"/>
    <property type="match status" value="1"/>
</dbReference>
<comment type="similarity">
    <text evidence="2">Belongs to the histone-like Alba family.</text>
</comment>
<dbReference type="PANTHER" id="PTHR13516">
    <property type="entry name" value="RIBONUCLEASE P SUBUNIT P25"/>
    <property type="match status" value="1"/>
</dbReference>
<comment type="subcellular location">
    <subcellularLocation>
        <location evidence="1">Nucleus</location>
    </subcellularLocation>
</comment>
<dbReference type="GO" id="GO:0005634">
    <property type="term" value="C:nucleus"/>
    <property type="evidence" value="ECO:0007669"/>
    <property type="project" value="UniProtKB-SubCell"/>
</dbReference>
<evidence type="ECO:0000256" key="4">
    <source>
        <dbReference type="SAM" id="MobiDB-lite"/>
    </source>
</evidence>
<comment type="caution">
    <text evidence="6">The sequence shown here is derived from an EMBL/GenBank/DDBJ whole genome shotgun (WGS) entry which is preliminary data.</text>
</comment>
<dbReference type="Gene3D" id="3.30.110.20">
    <property type="entry name" value="Alba-like domain"/>
    <property type="match status" value="1"/>
</dbReference>
<accession>A0AAD5S3Q5</accession>
<keyword evidence="3" id="KW-0539">Nucleus</keyword>
<dbReference type="Proteomes" id="UP001212841">
    <property type="component" value="Unassembled WGS sequence"/>
</dbReference>
<sequence length="105" mass="11954">MEKYRRKEVGLDQEPPLQPNEIRMSQNGKPKQYVQQVVDLLLDQTHPRVTITGLGATINKAVTVAEITKRRITQELKLGPLRQETDIENIKATDMWESVDGDLDA</sequence>
<feature type="region of interest" description="Disordered" evidence="4">
    <location>
        <begin position="1"/>
        <end position="29"/>
    </location>
</feature>
<dbReference type="Pfam" id="PF01918">
    <property type="entry name" value="Alba"/>
    <property type="match status" value="1"/>
</dbReference>
<dbReference type="PANTHER" id="PTHR13516:SF4">
    <property type="entry name" value="FI09323P"/>
    <property type="match status" value="1"/>
</dbReference>
<organism evidence="6 7">
    <name type="scientific">Rhizophlyctis rosea</name>
    <dbReference type="NCBI Taxonomy" id="64517"/>
    <lineage>
        <taxon>Eukaryota</taxon>
        <taxon>Fungi</taxon>
        <taxon>Fungi incertae sedis</taxon>
        <taxon>Chytridiomycota</taxon>
        <taxon>Chytridiomycota incertae sedis</taxon>
        <taxon>Chytridiomycetes</taxon>
        <taxon>Rhizophlyctidales</taxon>
        <taxon>Rhizophlyctidaceae</taxon>
        <taxon>Rhizophlyctis</taxon>
    </lineage>
</organism>
<evidence type="ECO:0000256" key="1">
    <source>
        <dbReference type="ARBA" id="ARBA00004123"/>
    </source>
</evidence>